<dbReference type="AlphaFoldDB" id="A0AAW4UBA2"/>
<sequence length="282" mass="32293">SSENLHVDEYDQLSDLEKIQLSTLAFNNATSIANNLSKINQINHYTLAISNAMSLANNLPKLTSIPQIPNISSIMSQYTNILSNMHLNSFTIAQYYNVPKISPAIYQYSNILSQVSIPIIPNSICMAIQQSIRIQDKISYNKDLISSFASKLKDTEYYDETLVNNLEDINPLLNELEKFPEYQEQFIQKAYSYIDKIVEAKVKEQVQEELDKIKTSDTTKIEVTNILIKAHDYISNNLSTLCDFYIIAPDSMKSDISLICFWLVVVLFAIPAIDFYYNYFNK</sequence>
<feature type="non-terminal residue" evidence="2">
    <location>
        <position position="1"/>
    </location>
</feature>
<keyword evidence="1" id="KW-0812">Transmembrane</keyword>
<protein>
    <submittedName>
        <fullName evidence="2">Uncharacterized protein</fullName>
    </submittedName>
</protein>
<accession>A0AAW4UBA2</accession>
<gene>
    <name evidence="2" type="ORF">LIY65_12625</name>
</gene>
<evidence type="ECO:0000313" key="2">
    <source>
        <dbReference type="EMBL" id="MCB6829521.1"/>
    </source>
</evidence>
<dbReference type="Proteomes" id="UP001198190">
    <property type="component" value="Unassembled WGS sequence"/>
</dbReference>
<name>A0AAW4UBA2_9FIRM</name>
<comment type="caution">
    <text evidence="2">The sequence shown here is derived from an EMBL/GenBank/DDBJ whole genome shotgun (WGS) entry which is preliminary data.</text>
</comment>
<reference evidence="2" key="1">
    <citation type="submission" date="2021-10" db="EMBL/GenBank/DDBJ databases">
        <title>Collection of gut derived symbiotic bacterial strains cultured from healthy donors.</title>
        <authorList>
            <person name="Lin H."/>
            <person name="Littmann E."/>
            <person name="Claire K."/>
            <person name="Pamer E."/>
        </authorList>
    </citation>
    <scope>NUCLEOTIDE SEQUENCE</scope>
    <source>
        <strain evidence="2">MSK.7.16</strain>
    </source>
</reference>
<dbReference type="RefSeq" id="WP_227153496.1">
    <property type="nucleotide sequence ID" value="NZ_JAJCGD010000088.1"/>
</dbReference>
<evidence type="ECO:0000313" key="3">
    <source>
        <dbReference type="Proteomes" id="UP001198190"/>
    </source>
</evidence>
<keyword evidence="1" id="KW-0472">Membrane</keyword>
<keyword evidence="1" id="KW-1133">Transmembrane helix</keyword>
<proteinExistence type="predicted"/>
<dbReference type="EMBL" id="JAJCGD010000088">
    <property type="protein sequence ID" value="MCB6829521.1"/>
    <property type="molecule type" value="Genomic_DNA"/>
</dbReference>
<organism evidence="2 3">
    <name type="scientific">Megamonas funiformis</name>
    <dbReference type="NCBI Taxonomy" id="437897"/>
    <lineage>
        <taxon>Bacteria</taxon>
        <taxon>Bacillati</taxon>
        <taxon>Bacillota</taxon>
        <taxon>Negativicutes</taxon>
        <taxon>Selenomonadales</taxon>
        <taxon>Selenomonadaceae</taxon>
        <taxon>Megamonas</taxon>
    </lineage>
</organism>
<evidence type="ECO:0000256" key="1">
    <source>
        <dbReference type="SAM" id="Phobius"/>
    </source>
</evidence>
<feature type="transmembrane region" description="Helical" evidence="1">
    <location>
        <begin position="256"/>
        <end position="277"/>
    </location>
</feature>